<dbReference type="Pfam" id="PF14200">
    <property type="entry name" value="RicinB_lectin_2"/>
    <property type="match status" value="2"/>
</dbReference>
<dbReference type="PROSITE" id="PS50231">
    <property type="entry name" value="RICIN_B_LECTIN"/>
    <property type="match status" value="1"/>
</dbReference>
<gene>
    <name evidence="3" type="ORF">O1R50_02120</name>
</gene>
<evidence type="ECO:0000259" key="2">
    <source>
        <dbReference type="SMART" id="SM00458"/>
    </source>
</evidence>
<dbReference type="SUPFAM" id="SSF50370">
    <property type="entry name" value="Ricin B-like lectins"/>
    <property type="match status" value="2"/>
</dbReference>
<evidence type="ECO:0000313" key="4">
    <source>
        <dbReference type="Proteomes" id="UP001146067"/>
    </source>
</evidence>
<dbReference type="CDD" id="cd23458">
    <property type="entry name" value="beta-trefoil_Ricin_AgaB34-like"/>
    <property type="match status" value="1"/>
</dbReference>
<keyword evidence="1" id="KW-0732">Signal</keyword>
<keyword evidence="4" id="KW-1185">Reference proteome</keyword>
<dbReference type="InterPro" id="IPR000772">
    <property type="entry name" value="Ricin_B_lectin"/>
</dbReference>
<dbReference type="Proteomes" id="UP001146067">
    <property type="component" value="Unassembled WGS sequence"/>
</dbReference>
<dbReference type="Pfam" id="PF15892">
    <property type="entry name" value="BNR_4"/>
    <property type="match status" value="1"/>
</dbReference>
<dbReference type="AlphaFoldDB" id="A0A9X3P6B5"/>
<evidence type="ECO:0000313" key="3">
    <source>
        <dbReference type="EMBL" id="MDA1358396.1"/>
    </source>
</evidence>
<evidence type="ECO:0000256" key="1">
    <source>
        <dbReference type="SAM" id="SignalP"/>
    </source>
</evidence>
<proteinExistence type="predicted"/>
<dbReference type="RefSeq" id="WP_270108199.1">
    <property type="nucleotide sequence ID" value="NZ_JAPZVP010000002.1"/>
</dbReference>
<feature type="chain" id="PRO_5040899597" evidence="1">
    <location>
        <begin position="42"/>
        <end position="611"/>
    </location>
</feature>
<feature type="signal peptide" evidence="1">
    <location>
        <begin position="1"/>
        <end position="41"/>
    </location>
</feature>
<dbReference type="Gene3D" id="2.80.10.50">
    <property type="match status" value="3"/>
</dbReference>
<protein>
    <submittedName>
        <fullName evidence="3">BNR-4 repeat-containing protein</fullName>
    </submittedName>
</protein>
<sequence length="611" mass="65131">MRPQAAQGKTAGRPRHPLGFAVTAIAMLTALLALSAVPASAAAPSLGAPTVTTLTTDGRTALTYTGYMNGESFQQDGITTFNGWQYTAWWDQSGSVNLARREVASGSWQTVRLTDYRTTSTDSHNTISIGISGQDGSIHLSFDMHSSLLKYRKSVAGLATSPSTANWSASSFGALTNTLGDQRLSQATYPQFFRAPDGVLQMSIRTGASGAGDVVLFEYRNGTWSYLGQFLNGTRADNNAYLFGIEYDDTGLDTSDLLHVTWTVRETPNASTNHDIYYAYSKDQGRTWRNNNGDVVATTGSNPLVADSAGLRVVGIGQNRGLMNQESQVVDGAGNVHVLASHMAPSASSDGNFDSARGKSVLVHYWRDKTSKAWNRQVLAYTGVMTRADIGVDAADNLYIASGNSSTRRLSVYTASKASGWTDWATRYTSTVQYYSDPLLDHARLLDGVVSVFAPRYGGSQIDVLNWTIGQGGGTQAIDIANRNSGKCVDIVSGSTADGAEAIQWTCHGGANQQWELQDAGGGYYRVVSQASGKCLDVNGASTADGARIIQWTCGAGSNQQWQLRDAGGGYVTLVARHSGKCVDVTGASTADSARLQQSTCSNGTSQQWSL</sequence>
<organism evidence="3 4">
    <name type="scientific">Glycomyces luteolus</name>
    <dbReference type="NCBI Taxonomy" id="2670330"/>
    <lineage>
        <taxon>Bacteria</taxon>
        <taxon>Bacillati</taxon>
        <taxon>Actinomycetota</taxon>
        <taxon>Actinomycetes</taxon>
        <taxon>Glycomycetales</taxon>
        <taxon>Glycomycetaceae</taxon>
        <taxon>Glycomyces</taxon>
    </lineage>
</organism>
<dbReference type="InterPro" id="IPR035992">
    <property type="entry name" value="Ricin_B-like_lectins"/>
</dbReference>
<accession>A0A9X3P6B5</accession>
<dbReference type="SMART" id="SM00458">
    <property type="entry name" value="RICIN"/>
    <property type="match status" value="1"/>
</dbReference>
<feature type="domain" description="Ricin B lectin" evidence="2">
    <location>
        <begin position="475"/>
        <end position="611"/>
    </location>
</feature>
<name>A0A9X3P6B5_9ACTN</name>
<comment type="caution">
    <text evidence="3">The sequence shown here is derived from an EMBL/GenBank/DDBJ whole genome shotgun (WGS) entry which is preliminary data.</text>
</comment>
<reference evidence="3" key="1">
    <citation type="submission" date="2022-12" db="EMBL/GenBank/DDBJ databases">
        <title>Gycomyces niveus sp.nov.,a novel actinomycete isolated from soil in Shouguan.</title>
        <authorList>
            <person name="Yang X."/>
        </authorList>
    </citation>
    <scope>NUCLEOTIDE SEQUENCE</scope>
    <source>
        <strain evidence="3">NEAU-A15</strain>
    </source>
</reference>
<dbReference type="EMBL" id="JAPZVP010000002">
    <property type="protein sequence ID" value="MDA1358396.1"/>
    <property type="molecule type" value="Genomic_DNA"/>
</dbReference>